<accession>A0ABU3S515</accession>
<organism evidence="1 2">
    <name type="scientific">Bosea rubneri</name>
    <dbReference type="NCBI Taxonomy" id="3075434"/>
    <lineage>
        <taxon>Bacteria</taxon>
        <taxon>Pseudomonadati</taxon>
        <taxon>Pseudomonadota</taxon>
        <taxon>Alphaproteobacteria</taxon>
        <taxon>Hyphomicrobiales</taxon>
        <taxon>Boseaceae</taxon>
        <taxon>Bosea</taxon>
    </lineage>
</organism>
<reference evidence="1 2" key="1">
    <citation type="submission" date="2023-09" db="EMBL/GenBank/DDBJ databases">
        <title>Whole genome shotgun sequencing (WGS) of Bosea sp. ZW T0_25, isolated from stored onions (Allium cepa).</title>
        <authorList>
            <person name="Stoll D.A."/>
            <person name="Huch M."/>
        </authorList>
    </citation>
    <scope>NUCLEOTIDE SEQUENCE [LARGE SCALE GENOMIC DNA]</scope>
    <source>
        <strain evidence="1 2">ZW T0_25</strain>
    </source>
</reference>
<comment type="caution">
    <text evidence="1">The sequence shown here is derived from an EMBL/GenBank/DDBJ whole genome shotgun (WGS) entry which is preliminary data.</text>
</comment>
<keyword evidence="1" id="KW-0378">Hydrolase</keyword>
<name>A0ABU3S515_9HYPH</name>
<proteinExistence type="predicted"/>
<gene>
    <name evidence="1" type="ORF">RKE40_07935</name>
</gene>
<evidence type="ECO:0000313" key="1">
    <source>
        <dbReference type="EMBL" id="MDU0339806.1"/>
    </source>
</evidence>
<dbReference type="InterPro" id="IPR035959">
    <property type="entry name" value="RutC-like_sf"/>
</dbReference>
<dbReference type="EMBL" id="JAWDID010000008">
    <property type="protein sequence ID" value="MDU0339806.1"/>
    <property type="molecule type" value="Genomic_DNA"/>
</dbReference>
<protein>
    <submittedName>
        <fullName evidence="1">Rid family hydrolase</fullName>
    </submittedName>
</protein>
<dbReference type="Gene3D" id="3.30.1330.40">
    <property type="entry name" value="RutC-like"/>
    <property type="match status" value="1"/>
</dbReference>
<dbReference type="PANTHER" id="PTHR43857">
    <property type="entry name" value="BLR7761 PROTEIN"/>
    <property type="match status" value="1"/>
</dbReference>
<dbReference type="RefSeq" id="WP_316017690.1">
    <property type="nucleotide sequence ID" value="NZ_JAWDID010000008.1"/>
</dbReference>
<dbReference type="PANTHER" id="PTHR43857:SF1">
    <property type="entry name" value="YJGH FAMILY PROTEIN"/>
    <property type="match status" value="1"/>
</dbReference>
<dbReference type="GO" id="GO:0016787">
    <property type="term" value="F:hydrolase activity"/>
    <property type="evidence" value="ECO:0007669"/>
    <property type="project" value="UniProtKB-KW"/>
</dbReference>
<dbReference type="Pfam" id="PF01042">
    <property type="entry name" value="Ribonuc_L-PSP"/>
    <property type="match status" value="1"/>
</dbReference>
<evidence type="ECO:0000313" key="2">
    <source>
        <dbReference type="Proteomes" id="UP001254257"/>
    </source>
</evidence>
<dbReference type="InterPro" id="IPR006175">
    <property type="entry name" value="YjgF/YER057c/UK114"/>
</dbReference>
<sequence length="135" mass="14581">MRQQVVSDGPYEKRIGYCRAVRVGNHAVVAGTTALGPDGVIGANDVEIQTRESLRKIAEALTACGMNGLANTVRTRIFLRHAEDWEKVGNIHGEFFGQIQPVTSFLAGITFIHPDILIEIEADAILGGEEDGVHA</sequence>
<dbReference type="Proteomes" id="UP001254257">
    <property type="component" value="Unassembled WGS sequence"/>
</dbReference>
<dbReference type="SUPFAM" id="SSF55298">
    <property type="entry name" value="YjgF-like"/>
    <property type="match status" value="1"/>
</dbReference>
<keyword evidence="2" id="KW-1185">Reference proteome</keyword>